<dbReference type="Gene3D" id="2.60.40.10">
    <property type="entry name" value="Immunoglobulins"/>
    <property type="match status" value="1"/>
</dbReference>
<dbReference type="CDD" id="cd00146">
    <property type="entry name" value="PKD"/>
    <property type="match status" value="1"/>
</dbReference>
<gene>
    <name evidence="3" type="ORF">QYS48_28205</name>
</gene>
<organism evidence="3 4">
    <name type="scientific">Marivirga arenosa</name>
    <dbReference type="NCBI Taxonomy" id="3059076"/>
    <lineage>
        <taxon>Bacteria</taxon>
        <taxon>Pseudomonadati</taxon>
        <taxon>Bacteroidota</taxon>
        <taxon>Cytophagia</taxon>
        <taxon>Cytophagales</taxon>
        <taxon>Marivirgaceae</taxon>
        <taxon>Marivirga</taxon>
    </lineage>
</organism>
<keyword evidence="1" id="KW-0732">Signal</keyword>
<dbReference type="InterPro" id="IPR000601">
    <property type="entry name" value="PKD_dom"/>
</dbReference>
<protein>
    <submittedName>
        <fullName evidence="3">Choice-of-anchor B family protein</fullName>
    </submittedName>
</protein>
<proteinExistence type="predicted"/>
<dbReference type="Pfam" id="PF18911">
    <property type="entry name" value="PKD_4"/>
    <property type="match status" value="1"/>
</dbReference>
<feature type="domain" description="PKD" evidence="2">
    <location>
        <begin position="525"/>
        <end position="564"/>
    </location>
</feature>
<dbReference type="NCBIfam" id="TIGR04183">
    <property type="entry name" value="Por_Secre_tail"/>
    <property type="match status" value="1"/>
</dbReference>
<evidence type="ECO:0000256" key="1">
    <source>
        <dbReference type="SAM" id="SignalP"/>
    </source>
</evidence>
<evidence type="ECO:0000259" key="2">
    <source>
        <dbReference type="PROSITE" id="PS50093"/>
    </source>
</evidence>
<dbReference type="InterPro" id="IPR035986">
    <property type="entry name" value="PKD_dom_sf"/>
</dbReference>
<dbReference type="PROSITE" id="PS50093">
    <property type="entry name" value="PKD"/>
    <property type="match status" value="1"/>
</dbReference>
<feature type="chain" id="PRO_5041377776" evidence="1">
    <location>
        <begin position="21"/>
        <end position="657"/>
    </location>
</feature>
<dbReference type="RefSeq" id="WP_308357309.1">
    <property type="nucleotide sequence ID" value="NZ_CP129970.2"/>
</dbReference>
<dbReference type="Pfam" id="PF08309">
    <property type="entry name" value="LVIVD"/>
    <property type="match status" value="1"/>
</dbReference>
<dbReference type="SMART" id="SM00089">
    <property type="entry name" value="PKD"/>
    <property type="match status" value="1"/>
</dbReference>
<feature type="signal peptide" evidence="1">
    <location>
        <begin position="1"/>
        <end position="20"/>
    </location>
</feature>
<dbReference type="PANTHER" id="PTHR38787">
    <property type="entry name" value="REGULATORY P DOMAIN-CONTAINING PROTEIN"/>
    <property type="match status" value="1"/>
</dbReference>
<dbReference type="NCBIfam" id="TIGR04312">
    <property type="entry name" value="choice_anch_B"/>
    <property type="match status" value="1"/>
</dbReference>
<dbReference type="InterPro" id="IPR027589">
    <property type="entry name" value="Choice_anch_B"/>
</dbReference>
<name>A0AA51RAV5_9BACT</name>
<dbReference type="InterPro" id="IPR026444">
    <property type="entry name" value="Secre_tail"/>
</dbReference>
<sequence>MIKCLLSAIAFLIITINSFGQTPCENGSAGGYACNQIDLLANISNEELSASSGIESNDIWGWTDPETAKEYVLMGQVNGVVFVDISDPIEPIIVGRLASHTGNSSSWRDIKVYKDHAFVVADNNAGHGMQVFDLTRLRDTKNLPKVFDEDAHYDGVSSAHNVVINELTGFAYIVGARNASNNCGQGGLHIVDIRDPKDPKFAGCFDADGYTHDAQCVIYQGPDVDYQGKEICFNANENTITIADVDDKTNTSLIAKQGYPQSAYSHQGWLTEDHKYFISNDELDENNSGINTRTLIWDVTDLDNPVLIKQYYSERSAIDHNLYLKDDMIFQSNYTNGLVILDASKVAAANLRELAFFDTFPQSENTSFNGSWSNYPFFESGVIAVSDINNGLFLLKADIKSIVEEHPQFTGCGEGEQIINTLVNPLYEVESYQWQAVENGAPQDLSNNALYSGVNSAELTISELSEDVLNLKFRCKISLNTGEVAYTFFSNTPSGVPFVSFSFEAGREREIRFINQSDNADSVVWDFGDGSAVSTEENPTHTYAEKGNYTVTLTAFNDCGTKSTTMIIDASILSNQNELNEKLNIFPNPVIDVLNVEFNSKSTIQEYRIISSTGKTMYKKNQLETSSIPVSNWPTGIYFFVITTKSGEYSVKKIVKQ</sequence>
<evidence type="ECO:0000313" key="3">
    <source>
        <dbReference type="EMBL" id="WMN07223.1"/>
    </source>
</evidence>
<accession>A0AA51RAV5</accession>
<dbReference type="SUPFAM" id="SSF75011">
    <property type="entry name" value="3-carboxy-cis,cis-mucoante lactonizing enzyme"/>
    <property type="match status" value="1"/>
</dbReference>
<dbReference type="InterPro" id="IPR022409">
    <property type="entry name" value="PKD/Chitinase_dom"/>
</dbReference>
<dbReference type="AlphaFoldDB" id="A0AA51RAV5"/>
<reference evidence="3" key="1">
    <citation type="submission" date="2023-08" db="EMBL/GenBank/DDBJ databases">
        <title>Comparative genomics and taxonomic characterization of three novel marine species of genus Marivirga.</title>
        <authorList>
            <person name="Muhammad N."/>
            <person name="Kim S.-G."/>
        </authorList>
    </citation>
    <scope>NUCLEOTIDE SEQUENCE [LARGE SCALE GENOMIC DNA]</scope>
    <source>
        <strain evidence="3">ABR2-2</strain>
    </source>
</reference>
<dbReference type="Proteomes" id="UP001244443">
    <property type="component" value="Chromosome"/>
</dbReference>
<dbReference type="InterPro" id="IPR013211">
    <property type="entry name" value="LVIVD"/>
</dbReference>
<dbReference type="PANTHER" id="PTHR38787:SF3">
    <property type="entry name" value="REGULATORY P DOMAIN-CONTAINING PROTEIN"/>
    <property type="match status" value="1"/>
</dbReference>
<dbReference type="SUPFAM" id="SSF49299">
    <property type="entry name" value="PKD domain"/>
    <property type="match status" value="1"/>
</dbReference>
<dbReference type="Pfam" id="PF18962">
    <property type="entry name" value="Por_Secre_tail"/>
    <property type="match status" value="1"/>
</dbReference>
<evidence type="ECO:0000313" key="4">
    <source>
        <dbReference type="Proteomes" id="UP001244443"/>
    </source>
</evidence>
<dbReference type="InterPro" id="IPR013783">
    <property type="entry name" value="Ig-like_fold"/>
</dbReference>
<dbReference type="EMBL" id="CP129970">
    <property type="protein sequence ID" value="WMN07223.1"/>
    <property type="molecule type" value="Genomic_DNA"/>
</dbReference>
<keyword evidence="4" id="KW-1185">Reference proteome</keyword>
<dbReference type="GO" id="GO:0005576">
    <property type="term" value="C:extracellular region"/>
    <property type="evidence" value="ECO:0007669"/>
    <property type="project" value="TreeGrafter"/>
</dbReference>